<sequence>MADYYPVLSRAVAGLPANTGENRRAVYERARAAIIRQLRSIDPPLSEEDISRERMQLEDAIRRIEDEQQPKPAEAVAAPPPPRRPAEPPRRDPAPEARAPQD</sequence>
<dbReference type="EMBL" id="JBHTMX010000318">
    <property type="protein sequence ID" value="MFD1333735.1"/>
    <property type="molecule type" value="Genomic_DNA"/>
</dbReference>
<dbReference type="Proteomes" id="UP001597171">
    <property type="component" value="Unassembled WGS sequence"/>
</dbReference>
<name>A0ABW3ZCB4_9HYPH</name>
<protein>
    <recommendedName>
        <fullName evidence="4">Histidine kinase</fullName>
    </recommendedName>
</protein>
<feature type="compositionally biased region" description="Basic and acidic residues" evidence="1">
    <location>
        <begin position="60"/>
        <end position="69"/>
    </location>
</feature>
<gene>
    <name evidence="2" type="ORF">ACFQ4O_17155</name>
</gene>
<comment type="caution">
    <text evidence="2">The sequence shown here is derived from an EMBL/GenBank/DDBJ whole genome shotgun (WGS) entry which is preliminary data.</text>
</comment>
<proteinExistence type="predicted"/>
<feature type="region of interest" description="Disordered" evidence="1">
    <location>
        <begin position="60"/>
        <end position="102"/>
    </location>
</feature>
<feature type="non-terminal residue" evidence="2">
    <location>
        <position position="102"/>
    </location>
</feature>
<evidence type="ECO:0008006" key="4">
    <source>
        <dbReference type="Google" id="ProtNLM"/>
    </source>
</evidence>
<keyword evidence="3" id="KW-1185">Reference proteome</keyword>
<evidence type="ECO:0000313" key="3">
    <source>
        <dbReference type="Proteomes" id="UP001597171"/>
    </source>
</evidence>
<feature type="compositionally biased region" description="Basic and acidic residues" evidence="1">
    <location>
        <begin position="84"/>
        <end position="102"/>
    </location>
</feature>
<evidence type="ECO:0000256" key="1">
    <source>
        <dbReference type="SAM" id="MobiDB-lite"/>
    </source>
</evidence>
<organism evidence="2 3">
    <name type="scientific">Methylopila musalis</name>
    <dbReference type="NCBI Taxonomy" id="1134781"/>
    <lineage>
        <taxon>Bacteria</taxon>
        <taxon>Pseudomonadati</taxon>
        <taxon>Pseudomonadota</taxon>
        <taxon>Alphaproteobacteria</taxon>
        <taxon>Hyphomicrobiales</taxon>
        <taxon>Methylopilaceae</taxon>
        <taxon>Methylopila</taxon>
    </lineage>
</organism>
<reference evidence="3" key="1">
    <citation type="journal article" date="2019" name="Int. J. Syst. Evol. Microbiol.">
        <title>The Global Catalogue of Microorganisms (GCM) 10K type strain sequencing project: providing services to taxonomists for standard genome sequencing and annotation.</title>
        <authorList>
            <consortium name="The Broad Institute Genomics Platform"/>
            <consortium name="The Broad Institute Genome Sequencing Center for Infectious Disease"/>
            <person name="Wu L."/>
            <person name="Ma J."/>
        </authorList>
    </citation>
    <scope>NUCLEOTIDE SEQUENCE [LARGE SCALE GENOMIC DNA]</scope>
    <source>
        <strain evidence="3">CCUG 61696</strain>
    </source>
</reference>
<evidence type="ECO:0000313" key="2">
    <source>
        <dbReference type="EMBL" id="MFD1333735.1"/>
    </source>
</evidence>
<accession>A0ABW3ZCB4</accession>